<accession>A0A4Y3W6R0</accession>
<evidence type="ECO:0000313" key="2">
    <source>
        <dbReference type="Proteomes" id="UP000318825"/>
    </source>
</evidence>
<dbReference type="EMBL" id="BJNF01000002">
    <property type="protein sequence ID" value="GEC14225.1"/>
    <property type="molecule type" value="Genomic_DNA"/>
</dbReference>
<reference evidence="1 2" key="1">
    <citation type="submission" date="2019-06" db="EMBL/GenBank/DDBJ databases">
        <title>Whole genome shotgun sequence of Nitrobacter winogradskyi NBRC 14297.</title>
        <authorList>
            <person name="Hosoyama A."/>
            <person name="Uohara A."/>
            <person name="Ohji S."/>
            <person name="Ichikawa N."/>
        </authorList>
    </citation>
    <scope>NUCLEOTIDE SEQUENCE [LARGE SCALE GENOMIC DNA]</scope>
    <source>
        <strain evidence="1 2">NBRC 14297</strain>
    </source>
</reference>
<evidence type="ECO:0000313" key="1">
    <source>
        <dbReference type="EMBL" id="GEC14225.1"/>
    </source>
</evidence>
<dbReference type="Proteomes" id="UP000318825">
    <property type="component" value="Unassembled WGS sequence"/>
</dbReference>
<proteinExistence type="predicted"/>
<protein>
    <submittedName>
        <fullName evidence="1">Uncharacterized protein</fullName>
    </submittedName>
</protein>
<sequence>MSRPARASVIPNGSWPRRMPASLAAGYCGESTVDAFLKRVGKEYPLPRVKGLRGFMTAKVEDLKIKLNDAVEQGKMLLAAKNHWMDRALCAEQERENVFRVVEDTARELGCDPDKEAIVSAIARLKQERDEAYERLKPFAKINPVEIAFSKSEKMFRIDYDAAFQDQLAFRHFRAARDIIRQLTSGPEKEEK</sequence>
<gene>
    <name evidence="1" type="ORF">NWI01_01170</name>
</gene>
<dbReference type="AlphaFoldDB" id="A0A4Y3W6R0"/>
<dbReference type="RefSeq" id="WP_210242923.1">
    <property type="nucleotide sequence ID" value="NZ_BJNF01000002.1"/>
</dbReference>
<comment type="caution">
    <text evidence="1">The sequence shown here is derived from an EMBL/GenBank/DDBJ whole genome shotgun (WGS) entry which is preliminary data.</text>
</comment>
<organism evidence="1 2">
    <name type="scientific">Nitrobacter winogradskyi</name>
    <name type="common">Nitrobacter agilis</name>
    <dbReference type="NCBI Taxonomy" id="913"/>
    <lineage>
        <taxon>Bacteria</taxon>
        <taxon>Pseudomonadati</taxon>
        <taxon>Pseudomonadota</taxon>
        <taxon>Alphaproteobacteria</taxon>
        <taxon>Hyphomicrobiales</taxon>
        <taxon>Nitrobacteraceae</taxon>
        <taxon>Nitrobacter</taxon>
    </lineage>
</organism>
<name>A0A4Y3W6R0_NITWI</name>